<accession>A0ABT6A8I7</accession>
<organism evidence="1 2">
    <name type="scientific">Streptomyces tropicalis</name>
    <dbReference type="NCBI Taxonomy" id="3034234"/>
    <lineage>
        <taxon>Bacteria</taxon>
        <taxon>Bacillati</taxon>
        <taxon>Actinomycetota</taxon>
        <taxon>Actinomycetes</taxon>
        <taxon>Kitasatosporales</taxon>
        <taxon>Streptomycetaceae</taxon>
        <taxon>Streptomyces</taxon>
    </lineage>
</organism>
<proteinExistence type="predicted"/>
<evidence type="ECO:0008006" key="3">
    <source>
        <dbReference type="Google" id="ProtNLM"/>
    </source>
</evidence>
<keyword evidence="2" id="KW-1185">Reference proteome</keyword>
<dbReference type="RefSeq" id="WP_276110519.1">
    <property type="nucleotide sequence ID" value="NZ_JARJBB010000010.1"/>
</dbReference>
<comment type="caution">
    <text evidence="1">The sequence shown here is derived from an EMBL/GenBank/DDBJ whole genome shotgun (WGS) entry which is preliminary data.</text>
</comment>
<dbReference type="Proteomes" id="UP001221150">
    <property type="component" value="Unassembled WGS sequence"/>
</dbReference>
<dbReference type="EMBL" id="JARJBB010000010">
    <property type="protein sequence ID" value="MDF3300957.1"/>
    <property type="molecule type" value="Genomic_DNA"/>
</dbReference>
<gene>
    <name evidence="1" type="ORF">P3H78_20485</name>
</gene>
<name>A0ABT6A8I7_9ACTN</name>
<evidence type="ECO:0000313" key="2">
    <source>
        <dbReference type="Proteomes" id="UP001221150"/>
    </source>
</evidence>
<evidence type="ECO:0000313" key="1">
    <source>
        <dbReference type="EMBL" id="MDF3300957.1"/>
    </source>
</evidence>
<protein>
    <recommendedName>
        <fullName evidence="3">Type A2 lantipeptide</fullName>
    </recommendedName>
</protein>
<sequence length="68" mass="6654">MSAQQIHTAALSEADLDAVSGGLSPEVGGYVGPLALSSSDVTAQIGAVQNEVLGSVGQVHGAGFNVAF</sequence>
<reference evidence="1 2" key="1">
    <citation type="submission" date="2023-03" db="EMBL/GenBank/DDBJ databases">
        <title>Draft genome sequence of Streptomyces sp. K1PA1 isolated from peat swamp forest in Thailand.</title>
        <authorList>
            <person name="Klaysubun C."/>
            <person name="Duangmal K."/>
        </authorList>
    </citation>
    <scope>NUCLEOTIDE SEQUENCE [LARGE SCALE GENOMIC DNA]</scope>
    <source>
        <strain evidence="1 2">K1PA1</strain>
    </source>
</reference>